<proteinExistence type="predicted"/>
<gene>
    <name evidence="2" type="ORF">CTI12_AA076370</name>
</gene>
<dbReference type="EMBL" id="PKPP01000419">
    <property type="protein sequence ID" value="PWA92976.1"/>
    <property type="molecule type" value="Genomic_DNA"/>
</dbReference>
<organism evidence="2 3">
    <name type="scientific">Artemisia annua</name>
    <name type="common">Sweet wormwood</name>
    <dbReference type="NCBI Taxonomy" id="35608"/>
    <lineage>
        <taxon>Eukaryota</taxon>
        <taxon>Viridiplantae</taxon>
        <taxon>Streptophyta</taxon>
        <taxon>Embryophyta</taxon>
        <taxon>Tracheophyta</taxon>
        <taxon>Spermatophyta</taxon>
        <taxon>Magnoliopsida</taxon>
        <taxon>eudicotyledons</taxon>
        <taxon>Gunneridae</taxon>
        <taxon>Pentapetalae</taxon>
        <taxon>asterids</taxon>
        <taxon>campanulids</taxon>
        <taxon>Asterales</taxon>
        <taxon>Asteraceae</taxon>
        <taxon>Asteroideae</taxon>
        <taxon>Anthemideae</taxon>
        <taxon>Artemisiinae</taxon>
        <taxon>Artemisia</taxon>
    </lineage>
</organism>
<dbReference type="PANTHER" id="PTHR34145">
    <property type="entry name" value="OS02G0105600 PROTEIN"/>
    <property type="match status" value="1"/>
</dbReference>
<dbReference type="InterPro" id="IPR032675">
    <property type="entry name" value="LRR_dom_sf"/>
</dbReference>
<dbReference type="OrthoDB" id="1181031at2759"/>
<comment type="caution">
    <text evidence="2">The sequence shown here is derived from an EMBL/GenBank/DDBJ whole genome shotgun (WGS) entry which is preliminary data.</text>
</comment>
<evidence type="ECO:0000313" key="2">
    <source>
        <dbReference type="EMBL" id="PWA92976.1"/>
    </source>
</evidence>
<reference evidence="2 3" key="1">
    <citation type="journal article" date="2018" name="Mol. Plant">
        <title>The genome of Artemisia annua provides insight into the evolution of Asteraceae family and artemisinin biosynthesis.</title>
        <authorList>
            <person name="Shen Q."/>
            <person name="Zhang L."/>
            <person name="Liao Z."/>
            <person name="Wang S."/>
            <person name="Yan T."/>
            <person name="Shi P."/>
            <person name="Liu M."/>
            <person name="Fu X."/>
            <person name="Pan Q."/>
            <person name="Wang Y."/>
            <person name="Lv Z."/>
            <person name="Lu X."/>
            <person name="Zhang F."/>
            <person name="Jiang W."/>
            <person name="Ma Y."/>
            <person name="Chen M."/>
            <person name="Hao X."/>
            <person name="Li L."/>
            <person name="Tang Y."/>
            <person name="Lv G."/>
            <person name="Zhou Y."/>
            <person name="Sun X."/>
            <person name="Brodelius P.E."/>
            <person name="Rose J.K.C."/>
            <person name="Tang K."/>
        </authorList>
    </citation>
    <scope>NUCLEOTIDE SEQUENCE [LARGE SCALE GENOMIC DNA]</scope>
    <source>
        <strain evidence="3">cv. Huhao1</strain>
        <tissue evidence="2">Leaf</tissue>
    </source>
</reference>
<dbReference type="PANTHER" id="PTHR34145:SF28">
    <property type="entry name" value="F-BOX DOMAIN-CONTAINING PROTEIN"/>
    <property type="match status" value="1"/>
</dbReference>
<dbReference type="InterPro" id="IPR055357">
    <property type="entry name" value="LRR_At1g61320_AtMIF1"/>
</dbReference>
<evidence type="ECO:0000313" key="3">
    <source>
        <dbReference type="Proteomes" id="UP000245207"/>
    </source>
</evidence>
<sequence>MQLTGYQSFLNVLLKTYYYVLRLHKPKELVRVSILPPAKREECPQIQIKLYTVVANKKELDIIDQCVKLILTRGLKVLDICIMKSRKSRCQPMYLLPDVLSSVSTLTFLKISDCVMLPLSLMVDVLNFKSLKKLRLKEVPLNPLVIKHLSAICPLLQELVVEWCYGFKKFCVNGRLQNLKKLRFSDNNEVESIDIEAPNLCECFLTVGEWGGATSATLGSCKQLRTLYLHGPFFSTSIGFSDFLSNFPFLENLSLYLVNRRDSLTVSSPSLRDFWLYDDCDLEEIDFNTPNLLIFKYANAWDYFTLKSDSGELKTCMECHIIDEVDTLWLLKLRQFLEKANRFKILRLINLHGRFSVDFELLKGTQLPPYELEHVELKMPIRDMLPVLDGLLWCFRPRSLSLTSIFSEMNDEEQSHFLKFISEKLIRQEDQGPTNIRIEWFFLPKPDRSLAGAHCLHHYPQSPLKRMKVVIRIRIRSGARNIRGGVLNKFRGLWAKKEEF</sequence>
<name>A0A2U1Q4P8_ARTAN</name>
<feature type="domain" description="At1g61320/AtMIF1 LRR" evidence="1">
    <location>
        <begin position="46"/>
        <end position="205"/>
    </location>
</feature>
<dbReference type="InterPro" id="IPR053772">
    <property type="entry name" value="At1g61320/At1g61330-like"/>
</dbReference>
<protein>
    <submittedName>
        <fullName evidence="2">F-box domain, Leucine-rich repeat domain, L domain-like protein</fullName>
    </submittedName>
</protein>
<dbReference type="Proteomes" id="UP000245207">
    <property type="component" value="Unassembled WGS sequence"/>
</dbReference>
<evidence type="ECO:0000259" key="1">
    <source>
        <dbReference type="Pfam" id="PF23622"/>
    </source>
</evidence>
<dbReference type="AlphaFoldDB" id="A0A2U1Q4P8"/>
<dbReference type="Pfam" id="PF23622">
    <property type="entry name" value="LRR_At1g61320_AtMIF1"/>
    <property type="match status" value="1"/>
</dbReference>
<accession>A0A2U1Q4P8</accession>
<dbReference type="Gene3D" id="3.80.10.10">
    <property type="entry name" value="Ribonuclease Inhibitor"/>
    <property type="match status" value="1"/>
</dbReference>
<dbReference type="SUPFAM" id="SSF52047">
    <property type="entry name" value="RNI-like"/>
    <property type="match status" value="1"/>
</dbReference>
<keyword evidence="3" id="KW-1185">Reference proteome</keyword>